<dbReference type="PANTHER" id="PTHR46825">
    <property type="entry name" value="D-ALANYL-D-ALANINE-CARBOXYPEPTIDASE/ENDOPEPTIDASE AMPH"/>
    <property type="match status" value="1"/>
</dbReference>
<organism evidence="4 5">
    <name type="scientific">Heyndrickxia shackletonii</name>
    <dbReference type="NCBI Taxonomy" id="157838"/>
    <lineage>
        <taxon>Bacteria</taxon>
        <taxon>Bacillati</taxon>
        <taxon>Bacillota</taxon>
        <taxon>Bacilli</taxon>
        <taxon>Bacillales</taxon>
        <taxon>Bacillaceae</taxon>
        <taxon>Heyndrickxia</taxon>
    </lineage>
</organism>
<gene>
    <name evidence="4" type="ORF">AN964_16220</name>
</gene>
<keyword evidence="5" id="KW-1185">Reference proteome</keyword>
<reference evidence="4 5" key="1">
    <citation type="submission" date="2015-09" db="EMBL/GenBank/DDBJ databases">
        <title>Genome sequencing project for genomic taxonomy and phylogenomics of Bacillus-like bacteria.</title>
        <authorList>
            <person name="Liu B."/>
            <person name="Wang J."/>
            <person name="Zhu Y."/>
            <person name="Liu G."/>
            <person name="Chen Q."/>
            <person name="Chen Z."/>
            <person name="Lan J."/>
            <person name="Che J."/>
            <person name="Ge C."/>
            <person name="Shi H."/>
            <person name="Pan Z."/>
            <person name="Liu X."/>
        </authorList>
    </citation>
    <scope>NUCLEOTIDE SEQUENCE [LARGE SCALE GENOMIC DNA]</scope>
    <source>
        <strain evidence="4 5">LMG 18435</strain>
    </source>
</reference>
<dbReference type="Pfam" id="PF00144">
    <property type="entry name" value="Beta-lactamase"/>
    <property type="match status" value="1"/>
</dbReference>
<feature type="domain" description="Beta-lactamase-related" evidence="3">
    <location>
        <begin position="37"/>
        <end position="332"/>
    </location>
</feature>
<evidence type="ECO:0000256" key="1">
    <source>
        <dbReference type="ARBA" id="ARBA00004370"/>
    </source>
</evidence>
<dbReference type="RefSeq" id="WP_244885875.1">
    <property type="nucleotide sequence ID" value="NZ_LJJC01000004.1"/>
</dbReference>
<sequence length="454" mass="52046">MRKVSIKDIARGQINMFIEERLAKWVDSYERNGYLHGSILVASHGNILLNKGFGMANWEHKVPNKPTTKFRIGSLTKAFTALGIFQLHEKGKLSINDYLDKYFPDFPHHNQITIFHCLTNTSGIPNYTSFPDFWFTTMRLPMTLQQVIDSFKNLELNFVPGSRFEYSNSGYALLTAIIEKVSGMSYGDYILEKICRPLGMYQTGCDDGKKIVPDLASGYTFWEKPVHAAYADLTSPLGAYGLYSTTEDLLLWDQALKSSQILNKELMEKMLTPNLQSYACGWVVSEKMGRKCFHHYGDISGYCSDFFRFVDDEITIIFLSNMNVTPVSHLTNEMAKLMFEEEASLPVPAVPINFTNKKGLEGKYFIEDDRNLLFDISIKDGKLYLTMSKMYGVLYKFKLLPVFSELTKTIFMTEMINEMLIFHTSVTGEIEYVEYTDYYGNKYNLIKGNSIDLK</sequence>
<evidence type="ECO:0000313" key="5">
    <source>
        <dbReference type="Proteomes" id="UP000051888"/>
    </source>
</evidence>
<proteinExistence type="predicted"/>
<dbReference type="InterPro" id="IPR001466">
    <property type="entry name" value="Beta-lactam-related"/>
</dbReference>
<dbReference type="Proteomes" id="UP000051888">
    <property type="component" value="Unassembled WGS sequence"/>
</dbReference>
<dbReference type="InterPro" id="IPR050491">
    <property type="entry name" value="AmpC-like"/>
</dbReference>
<accession>A0A0Q3TME2</accession>
<name>A0A0Q3TME2_9BACI</name>
<evidence type="ECO:0000259" key="3">
    <source>
        <dbReference type="Pfam" id="PF00144"/>
    </source>
</evidence>
<dbReference type="EMBL" id="LJJC01000004">
    <property type="protein sequence ID" value="KQL54897.1"/>
    <property type="molecule type" value="Genomic_DNA"/>
</dbReference>
<evidence type="ECO:0000313" key="4">
    <source>
        <dbReference type="EMBL" id="KQL54897.1"/>
    </source>
</evidence>
<dbReference type="STRING" id="157838.AN964_16220"/>
<comment type="caution">
    <text evidence="4">The sequence shown here is derived from an EMBL/GenBank/DDBJ whole genome shotgun (WGS) entry which is preliminary data.</text>
</comment>
<comment type="subcellular location">
    <subcellularLocation>
        <location evidence="1">Membrane</location>
    </subcellularLocation>
</comment>
<protein>
    <submittedName>
        <fullName evidence="4">Serine hydrolase</fullName>
    </submittedName>
</protein>
<dbReference type="Gene3D" id="3.40.710.10">
    <property type="entry name" value="DD-peptidase/beta-lactamase superfamily"/>
    <property type="match status" value="1"/>
</dbReference>
<keyword evidence="2" id="KW-0472">Membrane</keyword>
<dbReference type="GO" id="GO:0016020">
    <property type="term" value="C:membrane"/>
    <property type="evidence" value="ECO:0007669"/>
    <property type="project" value="UniProtKB-SubCell"/>
</dbReference>
<dbReference type="SUPFAM" id="SSF56601">
    <property type="entry name" value="beta-lactamase/transpeptidase-like"/>
    <property type="match status" value="1"/>
</dbReference>
<dbReference type="PANTHER" id="PTHR46825:SF11">
    <property type="entry name" value="PENICILLIN-BINDING PROTEIN 4"/>
    <property type="match status" value="1"/>
</dbReference>
<dbReference type="PATRIC" id="fig|157838.3.peg.3587"/>
<dbReference type="InterPro" id="IPR012338">
    <property type="entry name" value="Beta-lactam/transpept-like"/>
</dbReference>
<evidence type="ECO:0000256" key="2">
    <source>
        <dbReference type="ARBA" id="ARBA00023136"/>
    </source>
</evidence>
<dbReference type="GO" id="GO:0016787">
    <property type="term" value="F:hydrolase activity"/>
    <property type="evidence" value="ECO:0007669"/>
    <property type="project" value="UniProtKB-KW"/>
</dbReference>
<keyword evidence="4" id="KW-0378">Hydrolase</keyword>
<dbReference type="AlphaFoldDB" id="A0A0Q3TME2"/>